<dbReference type="AlphaFoldDB" id="A0A7C8MSI1"/>
<dbReference type="Gene3D" id="3.40.50.720">
    <property type="entry name" value="NAD(P)-binding Rossmann-like Domain"/>
    <property type="match status" value="1"/>
</dbReference>
<evidence type="ECO:0000313" key="5">
    <source>
        <dbReference type="Proteomes" id="UP000481858"/>
    </source>
</evidence>
<evidence type="ECO:0000313" key="4">
    <source>
        <dbReference type="EMBL" id="KAF2967653.1"/>
    </source>
</evidence>
<proteinExistence type="inferred from homology"/>
<dbReference type="Proteomes" id="UP000481858">
    <property type="component" value="Unassembled WGS sequence"/>
</dbReference>
<evidence type="ECO:0000256" key="1">
    <source>
        <dbReference type="ARBA" id="ARBA00006484"/>
    </source>
</evidence>
<dbReference type="InterPro" id="IPR002347">
    <property type="entry name" value="SDR_fam"/>
</dbReference>
<evidence type="ECO:0000256" key="3">
    <source>
        <dbReference type="ARBA" id="ARBA00023002"/>
    </source>
</evidence>
<dbReference type="PROSITE" id="PS00061">
    <property type="entry name" value="ADH_SHORT"/>
    <property type="match status" value="1"/>
</dbReference>
<organism evidence="4 5">
    <name type="scientific">Xylaria multiplex</name>
    <dbReference type="NCBI Taxonomy" id="323545"/>
    <lineage>
        <taxon>Eukaryota</taxon>
        <taxon>Fungi</taxon>
        <taxon>Dikarya</taxon>
        <taxon>Ascomycota</taxon>
        <taxon>Pezizomycotina</taxon>
        <taxon>Sordariomycetes</taxon>
        <taxon>Xylariomycetidae</taxon>
        <taxon>Xylariales</taxon>
        <taxon>Xylariaceae</taxon>
        <taxon>Xylaria</taxon>
    </lineage>
</organism>
<dbReference type="InParanoid" id="A0A7C8MSI1"/>
<dbReference type="OrthoDB" id="37659at2759"/>
<dbReference type="SUPFAM" id="SSF51735">
    <property type="entry name" value="NAD(P)-binding Rossmann-fold domains"/>
    <property type="match status" value="1"/>
</dbReference>
<keyword evidence="3" id="KW-0560">Oxidoreductase</keyword>
<protein>
    <submittedName>
        <fullName evidence="4">Uncharacterized protein</fullName>
    </submittedName>
</protein>
<dbReference type="InterPro" id="IPR036291">
    <property type="entry name" value="NAD(P)-bd_dom_sf"/>
</dbReference>
<sequence length="307" mass="33019">MASLNIEDSDIPSQAGKVSIVTGGSSGIGLATTRLLAAKGATVHVLDVHPPPPDAAALPNVHYRACDVAQWDELRAAFDAIGHIDHVFPNAGVVEVNEDHFSDARDAADGRLLEPSYGVLDVNLRAVLNTVKLAWSRMRRQEKGRPYAVVLTISIYAYTPGHNHAVYSGAKMALLGLLRTLRSVMILDGITLNGVAPGSTITGMVSAQQIEAFESVNVAVSAPASVARALVYSAVATQERGVELYGKDKPANLWTPGRWNGRVILVLGETYVELEEPYADLLPYWFGRENAAMSVRQQALGDLRPEQ</sequence>
<dbReference type="EMBL" id="WUBL01000064">
    <property type="protein sequence ID" value="KAF2967653.1"/>
    <property type="molecule type" value="Genomic_DNA"/>
</dbReference>
<comment type="caution">
    <text evidence="4">The sequence shown here is derived from an EMBL/GenBank/DDBJ whole genome shotgun (WGS) entry which is preliminary data.</text>
</comment>
<comment type="similarity">
    <text evidence="1">Belongs to the short-chain dehydrogenases/reductases (SDR) family.</text>
</comment>
<gene>
    <name evidence="4" type="ORF">GQX73_g5958</name>
</gene>
<reference evidence="4 5" key="1">
    <citation type="submission" date="2019-12" db="EMBL/GenBank/DDBJ databases">
        <title>Draft genome sequence of the ascomycete Xylaria multiplex DSM 110363.</title>
        <authorList>
            <person name="Buettner E."/>
            <person name="Kellner H."/>
        </authorList>
    </citation>
    <scope>NUCLEOTIDE SEQUENCE [LARGE SCALE GENOMIC DNA]</scope>
    <source>
        <strain evidence="4 5">DSM 110363</strain>
    </source>
</reference>
<name>A0A7C8MSI1_9PEZI</name>
<dbReference type="Pfam" id="PF00106">
    <property type="entry name" value="adh_short"/>
    <property type="match status" value="1"/>
</dbReference>
<dbReference type="InterPro" id="IPR020904">
    <property type="entry name" value="Sc_DH/Rdtase_CS"/>
</dbReference>
<dbReference type="PANTHER" id="PTHR43180:SF80">
    <property type="entry name" value="NAD(P)-BINDING PROTEIN"/>
    <property type="match status" value="1"/>
</dbReference>
<dbReference type="PRINTS" id="PR00081">
    <property type="entry name" value="GDHRDH"/>
</dbReference>
<evidence type="ECO:0000256" key="2">
    <source>
        <dbReference type="ARBA" id="ARBA00022857"/>
    </source>
</evidence>
<keyword evidence="5" id="KW-1185">Reference proteome</keyword>
<accession>A0A7C8MSI1</accession>
<keyword evidence="2" id="KW-0521">NADP</keyword>
<dbReference type="GO" id="GO:0016491">
    <property type="term" value="F:oxidoreductase activity"/>
    <property type="evidence" value="ECO:0007669"/>
    <property type="project" value="UniProtKB-KW"/>
</dbReference>
<dbReference type="PANTHER" id="PTHR43180">
    <property type="entry name" value="3-OXOACYL-(ACYL-CARRIER-PROTEIN) REDUCTASE (AFU_ORTHOLOGUE AFUA_6G11210)"/>
    <property type="match status" value="1"/>
</dbReference>